<dbReference type="PRINTS" id="PR00038">
    <property type="entry name" value="HTHLUXR"/>
</dbReference>
<dbReference type="Gene3D" id="1.25.40.10">
    <property type="entry name" value="Tetratricopeptide repeat domain"/>
    <property type="match status" value="1"/>
</dbReference>
<keyword evidence="1" id="KW-0805">Transcription regulation</keyword>
<dbReference type="GO" id="GO:0003677">
    <property type="term" value="F:DNA binding"/>
    <property type="evidence" value="ECO:0007669"/>
    <property type="project" value="UniProtKB-KW"/>
</dbReference>
<reference evidence="6 7" key="1">
    <citation type="submission" date="2019-01" db="EMBL/GenBank/DDBJ databases">
        <title>Genome sequencing of strain FW100M-8.</title>
        <authorList>
            <person name="Heo J."/>
            <person name="Kim S.-J."/>
            <person name="Kim J.-S."/>
            <person name="Hong S.-B."/>
            <person name="Kwon S.-W."/>
        </authorList>
    </citation>
    <scope>NUCLEOTIDE SEQUENCE [LARGE SCALE GENOMIC DNA]</scope>
    <source>
        <strain evidence="6 7">FW100M-8</strain>
    </source>
</reference>
<dbReference type="CDD" id="cd06170">
    <property type="entry name" value="LuxR_C_like"/>
    <property type="match status" value="1"/>
</dbReference>
<dbReference type="InterPro" id="IPR000792">
    <property type="entry name" value="Tscrpt_reg_LuxR_C"/>
</dbReference>
<dbReference type="PANTHER" id="PTHR44688">
    <property type="entry name" value="DNA-BINDING TRANSCRIPTIONAL ACTIVATOR DEVR_DOSR"/>
    <property type="match status" value="1"/>
</dbReference>
<name>A0A4P6F963_9MICO</name>
<keyword evidence="7" id="KW-1185">Reference proteome</keyword>
<organism evidence="6 7">
    <name type="scientific">Agromyces protaetiae</name>
    <dbReference type="NCBI Taxonomy" id="2509455"/>
    <lineage>
        <taxon>Bacteria</taxon>
        <taxon>Bacillati</taxon>
        <taxon>Actinomycetota</taxon>
        <taxon>Actinomycetes</taxon>
        <taxon>Micrococcales</taxon>
        <taxon>Microbacteriaceae</taxon>
        <taxon>Agromyces</taxon>
    </lineage>
</organism>
<keyword evidence="3" id="KW-0804">Transcription</keyword>
<feature type="region of interest" description="Disordered" evidence="4">
    <location>
        <begin position="480"/>
        <end position="501"/>
    </location>
</feature>
<feature type="compositionally biased region" description="Basic and acidic residues" evidence="4">
    <location>
        <begin position="481"/>
        <end position="490"/>
    </location>
</feature>
<evidence type="ECO:0000256" key="3">
    <source>
        <dbReference type="ARBA" id="ARBA00023163"/>
    </source>
</evidence>
<protein>
    <submittedName>
        <fullName evidence="6">LuxR family transcriptional regulator</fullName>
    </submittedName>
</protein>
<evidence type="ECO:0000259" key="5">
    <source>
        <dbReference type="PROSITE" id="PS50043"/>
    </source>
</evidence>
<dbReference type="PANTHER" id="PTHR44688:SF16">
    <property type="entry name" value="DNA-BINDING TRANSCRIPTIONAL ACTIVATOR DEVR_DOSR"/>
    <property type="match status" value="1"/>
</dbReference>
<dbReference type="GO" id="GO:0006355">
    <property type="term" value="P:regulation of DNA-templated transcription"/>
    <property type="evidence" value="ECO:0007669"/>
    <property type="project" value="InterPro"/>
</dbReference>
<evidence type="ECO:0000256" key="4">
    <source>
        <dbReference type="SAM" id="MobiDB-lite"/>
    </source>
</evidence>
<dbReference type="PROSITE" id="PS00622">
    <property type="entry name" value="HTH_LUXR_1"/>
    <property type="match status" value="1"/>
</dbReference>
<dbReference type="EMBL" id="CP035491">
    <property type="protein sequence ID" value="QAY72314.1"/>
    <property type="molecule type" value="Genomic_DNA"/>
</dbReference>
<keyword evidence="2" id="KW-0238">DNA-binding</keyword>
<dbReference type="OrthoDB" id="27092at2"/>
<evidence type="ECO:0000256" key="2">
    <source>
        <dbReference type="ARBA" id="ARBA00023125"/>
    </source>
</evidence>
<dbReference type="InterPro" id="IPR011990">
    <property type="entry name" value="TPR-like_helical_dom_sf"/>
</dbReference>
<evidence type="ECO:0000313" key="7">
    <source>
        <dbReference type="Proteomes" id="UP000291259"/>
    </source>
</evidence>
<dbReference type="PROSITE" id="PS50043">
    <property type="entry name" value="HTH_LUXR_2"/>
    <property type="match status" value="1"/>
</dbReference>
<sequence>MAIMLALYGGNPAVPSSMLDTAGAIEAGRRAFAASDWTKAYEQLASARAEAALGVDDLALLTRAAWVVGRIPECLDLSEDVFRGYVDEDRPSDAAMTALRLALGWFTRGDMSAASGWLGRARRILAERDDLASDPARGYLAYLDGLAALESTRLPDDGDLHRLAELAAALRDPALESLSLALSGLVALRTGDTTRGFALLDEAMLPVVAGRVPVEWAGDVYCTVIHICHELADFRRMSEWTSATERWCRPLASEAFYGGICRVHRLELRSARGEWEAIEEQLAAESERLLAFNGWVAGAGYYQLGEIRRMRGDGDAANAAYASARAVGVDPQPGAALLLLEAGQVEQAWAAAIAALEGRDRIARARLLRAGVEIGLAAGRVDEAEALCRELRAAAADYDSRGFAAWASHAEGMVAVARGRPAEALEPLADAAAAFRRGAQPYETASVLAWIARAHALAGSPELASRAHAEARDILNQLGVERPDDPDRAAATRPNATATATAARGDVSGIAPDIAPLTAREAEVLEQVARGASNRDVAAALFISEKTVGRHLANVYAKLGVGSRTAAAAWWRDRLHGSP</sequence>
<dbReference type="Proteomes" id="UP000291259">
    <property type="component" value="Chromosome"/>
</dbReference>
<dbReference type="RefSeq" id="WP_129188411.1">
    <property type="nucleotide sequence ID" value="NZ_CP035491.1"/>
</dbReference>
<dbReference type="AlphaFoldDB" id="A0A4P6F963"/>
<evidence type="ECO:0000256" key="1">
    <source>
        <dbReference type="ARBA" id="ARBA00023015"/>
    </source>
</evidence>
<proteinExistence type="predicted"/>
<dbReference type="SUPFAM" id="SSF46894">
    <property type="entry name" value="C-terminal effector domain of the bipartite response regulators"/>
    <property type="match status" value="1"/>
</dbReference>
<dbReference type="InterPro" id="IPR036388">
    <property type="entry name" value="WH-like_DNA-bd_sf"/>
</dbReference>
<feature type="compositionally biased region" description="Low complexity" evidence="4">
    <location>
        <begin position="491"/>
        <end position="501"/>
    </location>
</feature>
<feature type="domain" description="HTH luxR-type" evidence="5">
    <location>
        <begin position="510"/>
        <end position="575"/>
    </location>
</feature>
<dbReference type="SMART" id="SM00421">
    <property type="entry name" value="HTH_LUXR"/>
    <property type="match status" value="1"/>
</dbReference>
<accession>A0A4P6F963</accession>
<evidence type="ECO:0000313" key="6">
    <source>
        <dbReference type="EMBL" id="QAY72314.1"/>
    </source>
</evidence>
<dbReference type="SUPFAM" id="SSF48452">
    <property type="entry name" value="TPR-like"/>
    <property type="match status" value="1"/>
</dbReference>
<dbReference type="InterPro" id="IPR016032">
    <property type="entry name" value="Sig_transdc_resp-reg_C-effctor"/>
</dbReference>
<dbReference type="KEGG" id="agf:ET445_02140"/>
<dbReference type="Gene3D" id="1.10.10.10">
    <property type="entry name" value="Winged helix-like DNA-binding domain superfamily/Winged helix DNA-binding domain"/>
    <property type="match status" value="1"/>
</dbReference>
<dbReference type="Pfam" id="PF00196">
    <property type="entry name" value="GerE"/>
    <property type="match status" value="1"/>
</dbReference>
<gene>
    <name evidence="6" type="ORF">ET445_02140</name>
</gene>